<accession>F3QLJ7</accession>
<protein>
    <submittedName>
        <fullName evidence="1">Conserved domain protein</fullName>
    </submittedName>
</protein>
<keyword evidence="2" id="KW-1185">Reference proteome</keyword>
<evidence type="ECO:0000313" key="1">
    <source>
        <dbReference type="EMBL" id="EGG53171.1"/>
    </source>
</evidence>
<gene>
    <name evidence="1" type="ORF">HMPREF9439_01817</name>
</gene>
<organism evidence="1 2">
    <name type="scientific">Parasutterella excrementihominis YIT 11859</name>
    <dbReference type="NCBI Taxonomy" id="762966"/>
    <lineage>
        <taxon>Bacteria</taxon>
        <taxon>Pseudomonadati</taxon>
        <taxon>Pseudomonadota</taxon>
        <taxon>Betaproteobacteria</taxon>
        <taxon>Burkholderiales</taxon>
        <taxon>Sutterellaceae</taxon>
        <taxon>Parasutterella</taxon>
    </lineage>
</organism>
<sequence length="58" mass="6918">MLKLMSDLIFKKSCSGTTFFRLDFLNYEKKTTIKQSIGSKKRPRRKRPLLFKSQLFCI</sequence>
<evidence type="ECO:0000313" key="2">
    <source>
        <dbReference type="Proteomes" id="UP000005156"/>
    </source>
</evidence>
<dbReference type="HOGENOM" id="CLU_2975187_0_0_4"/>
<dbReference type="AlphaFoldDB" id="F3QLJ7"/>
<reference evidence="1 2" key="1">
    <citation type="submission" date="2011-02" db="EMBL/GenBank/DDBJ databases">
        <authorList>
            <person name="Weinstock G."/>
            <person name="Sodergren E."/>
            <person name="Clifton S."/>
            <person name="Fulton L."/>
            <person name="Fulton B."/>
            <person name="Courtney L."/>
            <person name="Fronick C."/>
            <person name="Harrison M."/>
            <person name="Strong C."/>
            <person name="Farmer C."/>
            <person name="Delahaunty K."/>
            <person name="Markovic C."/>
            <person name="Hall O."/>
            <person name="Minx P."/>
            <person name="Tomlinson C."/>
            <person name="Mitreva M."/>
            <person name="Hou S."/>
            <person name="Chen J."/>
            <person name="Wollam A."/>
            <person name="Pepin K.H."/>
            <person name="Johnson M."/>
            <person name="Bhonagiri V."/>
            <person name="Zhang X."/>
            <person name="Suruliraj S."/>
            <person name="Warren W."/>
            <person name="Chinwalla A."/>
            <person name="Mardis E.R."/>
            <person name="Wilson R.K."/>
        </authorList>
    </citation>
    <scope>NUCLEOTIDE SEQUENCE [LARGE SCALE GENOMIC DNA]</scope>
    <source>
        <strain evidence="1 2">YIT 11859</strain>
    </source>
</reference>
<dbReference type="Proteomes" id="UP000005156">
    <property type="component" value="Unassembled WGS sequence"/>
</dbReference>
<name>F3QLJ7_9BURK</name>
<comment type="caution">
    <text evidence="1">The sequence shown here is derived from an EMBL/GenBank/DDBJ whole genome shotgun (WGS) entry which is preliminary data.</text>
</comment>
<proteinExistence type="predicted"/>
<dbReference type="EMBL" id="AFBP01000058">
    <property type="protein sequence ID" value="EGG53171.1"/>
    <property type="molecule type" value="Genomic_DNA"/>
</dbReference>